<evidence type="ECO:0000259" key="1">
    <source>
        <dbReference type="Pfam" id="PF02229"/>
    </source>
</evidence>
<dbReference type="Gene3D" id="2.30.31.10">
    <property type="entry name" value="Transcriptional Coactivator Pc4, Chain A"/>
    <property type="match status" value="1"/>
</dbReference>
<dbReference type="EMBL" id="MSPX01000002">
    <property type="protein sequence ID" value="OQP87569.1"/>
    <property type="molecule type" value="Genomic_DNA"/>
</dbReference>
<feature type="domain" description="Transcriptional coactivator p15 (PC4) C-terminal" evidence="1">
    <location>
        <begin position="13"/>
        <end position="63"/>
    </location>
</feature>
<reference evidence="2 3" key="1">
    <citation type="journal article" date="2017" name="Antonie Van Leeuwenhoek">
        <title>Rhizobium rhizosphaerae sp. nov., a novel species isolated from rice rhizosphere.</title>
        <authorList>
            <person name="Zhao J.J."/>
            <person name="Zhang J."/>
            <person name="Zhang R.J."/>
            <person name="Zhang C.W."/>
            <person name="Yin H.Q."/>
            <person name="Zhang X.X."/>
        </authorList>
    </citation>
    <scope>NUCLEOTIDE SEQUENCE [LARGE SCALE GENOMIC DNA]</scope>
    <source>
        <strain evidence="2 3">RD15</strain>
    </source>
</reference>
<gene>
    <name evidence="2" type="ORF">BTR14_03085</name>
</gene>
<dbReference type="Proteomes" id="UP000192652">
    <property type="component" value="Unassembled WGS sequence"/>
</dbReference>
<proteinExistence type="predicted"/>
<dbReference type="RefSeq" id="WP_081173720.1">
    <property type="nucleotide sequence ID" value="NZ_MSPX01000002.1"/>
</dbReference>
<keyword evidence="3" id="KW-1185">Reference proteome</keyword>
<organism evidence="2 3">
    <name type="scientific">Xaviernesmea rhizosphaerae</name>
    <dbReference type="NCBI Taxonomy" id="1672749"/>
    <lineage>
        <taxon>Bacteria</taxon>
        <taxon>Pseudomonadati</taxon>
        <taxon>Pseudomonadota</taxon>
        <taxon>Alphaproteobacteria</taxon>
        <taxon>Hyphomicrobiales</taxon>
        <taxon>Rhizobiaceae</taxon>
        <taxon>Rhizobium/Agrobacterium group</taxon>
        <taxon>Xaviernesmea</taxon>
    </lineage>
</organism>
<protein>
    <recommendedName>
        <fullName evidence="1">Transcriptional coactivator p15 (PC4) C-terminal domain-containing protein</fullName>
    </recommendedName>
</protein>
<name>A0ABX3PH69_9HYPH</name>
<evidence type="ECO:0000313" key="3">
    <source>
        <dbReference type="Proteomes" id="UP000192652"/>
    </source>
</evidence>
<sequence length="83" mass="9216">MSDDTIIATIAKNRRETVRVTLTKFEGHDLLGLRVWFTSNDSEERPGKAGLALRVSLIPNLIQALQDAQAEAVRRGLLSKEGR</sequence>
<dbReference type="Pfam" id="PF02229">
    <property type="entry name" value="PC4"/>
    <property type="match status" value="1"/>
</dbReference>
<dbReference type="SUPFAM" id="SSF54447">
    <property type="entry name" value="ssDNA-binding transcriptional regulator domain"/>
    <property type="match status" value="1"/>
</dbReference>
<dbReference type="InterPro" id="IPR009044">
    <property type="entry name" value="ssDNA-bd_transcriptional_reg"/>
</dbReference>
<accession>A0ABX3PH69</accession>
<comment type="caution">
    <text evidence="2">The sequence shown here is derived from an EMBL/GenBank/DDBJ whole genome shotgun (WGS) entry which is preliminary data.</text>
</comment>
<dbReference type="InterPro" id="IPR003173">
    <property type="entry name" value="PC4_C"/>
</dbReference>
<evidence type="ECO:0000313" key="2">
    <source>
        <dbReference type="EMBL" id="OQP87569.1"/>
    </source>
</evidence>